<dbReference type="EMBL" id="CT868083">
    <property type="protein sequence ID" value="CAK70466.1"/>
    <property type="molecule type" value="Genomic_DNA"/>
</dbReference>
<dbReference type="InParanoid" id="A0CI49"/>
<dbReference type="KEGG" id="ptm:GSPATT00038570001"/>
<gene>
    <name evidence="1" type="ORF">GSPATT00038570001</name>
</gene>
<proteinExistence type="predicted"/>
<dbReference type="GeneID" id="5023648"/>
<name>A0CI49_PARTE</name>
<accession>A0CI49</accession>
<sequence length="177" mass="21105">MFQQAYHGLGKKISHYKNKGISIQNINLSQKSKIEWETTLTVLALEIQTGFSSIKKNQLLFHFIKITYYFQYFQPKWHLLDGQLHYQAQLKVQKLEQLLFFDLSQIPLNQFSASSSAYMFIKWSFFCFGKKVKEEDPLYLTQQSYTKPSISSIMLQERQQQCALINWYFNLKQTRFN</sequence>
<evidence type="ECO:0008006" key="3">
    <source>
        <dbReference type="Google" id="ProtNLM"/>
    </source>
</evidence>
<evidence type="ECO:0000313" key="2">
    <source>
        <dbReference type="Proteomes" id="UP000000600"/>
    </source>
</evidence>
<dbReference type="HOGENOM" id="CLU_1520714_0_0_1"/>
<reference evidence="1 2" key="1">
    <citation type="journal article" date="2006" name="Nature">
        <title>Global trends of whole-genome duplications revealed by the ciliate Paramecium tetraurelia.</title>
        <authorList>
            <consortium name="Genoscope"/>
            <person name="Aury J.-M."/>
            <person name="Jaillon O."/>
            <person name="Duret L."/>
            <person name="Noel B."/>
            <person name="Jubin C."/>
            <person name="Porcel B.M."/>
            <person name="Segurens B."/>
            <person name="Daubin V."/>
            <person name="Anthouard V."/>
            <person name="Aiach N."/>
            <person name="Arnaiz O."/>
            <person name="Billaut A."/>
            <person name="Beisson J."/>
            <person name="Blanc I."/>
            <person name="Bouhouche K."/>
            <person name="Camara F."/>
            <person name="Duharcourt S."/>
            <person name="Guigo R."/>
            <person name="Gogendeau D."/>
            <person name="Katinka M."/>
            <person name="Keller A.-M."/>
            <person name="Kissmehl R."/>
            <person name="Klotz C."/>
            <person name="Koll F."/>
            <person name="Le Moue A."/>
            <person name="Lepere C."/>
            <person name="Malinsky S."/>
            <person name="Nowacki M."/>
            <person name="Nowak J.K."/>
            <person name="Plattner H."/>
            <person name="Poulain J."/>
            <person name="Ruiz F."/>
            <person name="Serrano V."/>
            <person name="Zagulski M."/>
            <person name="Dessen P."/>
            <person name="Betermier M."/>
            <person name="Weissenbach J."/>
            <person name="Scarpelli C."/>
            <person name="Schachter V."/>
            <person name="Sperling L."/>
            <person name="Meyer E."/>
            <person name="Cohen J."/>
            <person name="Wincker P."/>
        </authorList>
    </citation>
    <scope>NUCLEOTIDE SEQUENCE [LARGE SCALE GENOMIC DNA]</scope>
    <source>
        <strain evidence="1 2">Stock d4-2</strain>
    </source>
</reference>
<keyword evidence="2" id="KW-1185">Reference proteome</keyword>
<dbReference type="Proteomes" id="UP000000600">
    <property type="component" value="Unassembled WGS sequence"/>
</dbReference>
<evidence type="ECO:0000313" key="1">
    <source>
        <dbReference type="EMBL" id="CAK70466.1"/>
    </source>
</evidence>
<organism evidence="1 2">
    <name type="scientific">Paramecium tetraurelia</name>
    <dbReference type="NCBI Taxonomy" id="5888"/>
    <lineage>
        <taxon>Eukaryota</taxon>
        <taxon>Sar</taxon>
        <taxon>Alveolata</taxon>
        <taxon>Ciliophora</taxon>
        <taxon>Intramacronucleata</taxon>
        <taxon>Oligohymenophorea</taxon>
        <taxon>Peniculida</taxon>
        <taxon>Parameciidae</taxon>
        <taxon>Paramecium</taxon>
    </lineage>
</organism>
<protein>
    <recommendedName>
        <fullName evidence="3">Transmembrane protein</fullName>
    </recommendedName>
</protein>
<dbReference type="AlphaFoldDB" id="A0CI49"/>
<dbReference type="RefSeq" id="XP_001437863.1">
    <property type="nucleotide sequence ID" value="XM_001437826.1"/>
</dbReference>